<organism evidence="1 2">
    <name type="scientific">Micromonospora haikouensis</name>
    <dbReference type="NCBI Taxonomy" id="686309"/>
    <lineage>
        <taxon>Bacteria</taxon>
        <taxon>Bacillati</taxon>
        <taxon>Actinomycetota</taxon>
        <taxon>Actinomycetes</taxon>
        <taxon>Micromonosporales</taxon>
        <taxon>Micromonosporaceae</taxon>
        <taxon>Micromonospora</taxon>
    </lineage>
</organism>
<dbReference type="EMBL" id="JXSX01000001">
    <property type="protein sequence ID" value="KIR66163.1"/>
    <property type="molecule type" value="Genomic_DNA"/>
</dbReference>
<keyword evidence="2" id="KW-1185">Reference proteome</keyword>
<evidence type="ECO:0000313" key="1">
    <source>
        <dbReference type="EMBL" id="KIR66163.1"/>
    </source>
</evidence>
<dbReference type="Proteomes" id="UP000032254">
    <property type="component" value="Unassembled WGS sequence"/>
</dbReference>
<dbReference type="GeneID" id="301308648"/>
<name>A0A0D0W026_9ACTN</name>
<accession>A0A0D0W026</accession>
<evidence type="ECO:0000313" key="2">
    <source>
        <dbReference type="Proteomes" id="UP000032254"/>
    </source>
</evidence>
<dbReference type="AlphaFoldDB" id="A0A0D0W026"/>
<comment type="caution">
    <text evidence="1">The sequence shown here is derived from an EMBL/GenBank/DDBJ whole genome shotgun (WGS) entry which is preliminary data.</text>
</comment>
<dbReference type="OrthoDB" id="5198281at2"/>
<dbReference type="RefSeq" id="WP_052503728.1">
    <property type="nucleotide sequence ID" value="NZ_JXSX01000001.1"/>
</dbReference>
<reference evidence="1 2" key="1">
    <citation type="submission" date="2015-01" db="EMBL/GenBank/DDBJ databases">
        <title>Sequencing and annotation of Micromonospora carbonacea strain JXNU-1 genome.</title>
        <authorList>
            <person name="Long Z."/>
            <person name="Huang Y."/>
            <person name="Jiang Y."/>
        </authorList>
    </citation>
    <scope>NUCLEOTIDE SEQUENCE [LARGE SCALE GENOMIC DNA]</scope>
    <source>
        <strain evidence="1 2">JXNU-1</strain>
    </source>
</reference>
<protein>
    <submittedName>
        <fullName evidence="1">Uncharacterized protein</fullName>
    </submittedName>
</protein>
<dbReference type="PATRIC" id="fig|47853.6.peg.2801"/>
<proteinExistence type="predicted"/>
<sequence>MGLFKQLKDMRNVVEAAPAMISEARALQQQAIQAQAAGGFGPGYGGGVAGYGNVAVPQPADVPPGDPRLTPIEGVGLELYARASKAAATRGLDEAGMARYAATLGVDPATWPAAVAGWNARMRGDMQLATHFGRLYQEAQV</sequence>
<gene>
    <name evidence="1" type="ORF">TK50_13240</name>
</gene>